<gene>
    <name evidence="2" type="ORF">E7101_12655</name>
</gene>
<accession>A0A9D5SCG8</accession>
<evidence type="ECO:0000313" key="2">
    <source>
        <dbReference type="EMBL" id="MBE6271775.1"/>
    </source>
</evidence>
<protein>
    <recommendedName>
        <fullName evidence="4">Lipoprotein</fullName>
    </recommendedName>
</protein>
<keyword evidence="1" id="KW-0732">Signal</keyword>
<dbReference type="AlphaFoldDB" id="A0A9D5SCG8"/>
<evidence type="ECO:0000313" key="3">
    <source>
        <dbReference type="Proteomes" id="UP000806522"/>
    </source>
</evidence>
<reference evidence="2" key="1">
    <citation type="submission" date="2019-04" db="EMBL/GenBank/DDBJ databases">
        <title>Evolution of Biomass-Degrading Anaerobic Consortia Revealed by Metagenomics.</title>
        <authorList>
            <person name="Peng X."/>
        </authorList>
    </citation>
    <scope>NUCLEOTIDE SEQUENCE</scope>
    <source>
        <strain evidence="2">SIG140</strain>
    </source>
</reference>
<sequence>MKNLFMATAAITLMMTTTVLTSCTSDNEDNPSTSNQEAIMVNTAALYDELGIRSEMAQVLASGDYVLTDTLLVYDASGTLVTKLGTESSNLEPLAFNVEGLTDGSYTLVLWQSARTASGDKAWQLIGEEQLSTAILGETRAPIGYAFSAGYASTTVNAATTRAASLVPTLTPMAIGGIVDMRVDNLDAMADATALSLWGTNVGYCTGIRLAPAMDEEGRWYTDPDAKLPGRVAQLPVGQTSGKFFTLYHGPSNAFQLWADKGDDEAYVTHLGYVPLPVGQQSVCYFDMGRQSWQPPFFGCPDDFATWKADRDANIPVTDPLLRWGCSIDDIYDHVFSKTWYQSGNYDLEYWADPFESWHQWYYVSPSALTEQYLFETEDGQNLRYVVCICWDNTVPVEVCYNLLARQGFHATGNTILFDGANNYNQYLSADGQTEALALADSNGWYITYRPFNNQQ</sequence>
<comment type="caution">
    <text evidence="2">The sequence shown here is derived from an EMBL/GenBank/DDBJ whole genome shotgun (WGS) entry which is preliminary data.</text>
</comment>
<dbReference type="Proteomes" id="UP000806522">
    <property type="component" value="Unassembled WGS sequence"/>
</dbReference>
<feature type="signal peptide" evidence="1">
    <location>
        <begin position="1"/>
        <end position="21"/>
    </location>
</feature>
<organism evidence="2 3">
    <name type="scientific">Xylanibacter ruminicola</name>
    <name type="common">Prevotella ruminicola</name>
    <dbReference type="NCBI Taxonomy" id="839"/>
    <lineage>
        <taxon>Bacteria</taxon>
        <taxon>Pseudomonadati</taxon>
        <taxon>Bacteroidota</taxon>
        <taxon>Bacteroidia</taxon>
        <taxon>Bacteroidales</taxon>
        <taxon>Prevotellaceae</taxon>
        <taxon>Xylanibacter</taxon>
    </lineage>
</organism>
<feature type="chain" id="PRO_5039723066" description="Lipoprotein" evidence="1">
    <location>
        <begin position="22"/>
        <end position="456"/>
    </location>
</feature>
<proteinExistence type="predicted"/>
<evidence type="ECO:0000256" key="1">
    <source>
        <dbReference type="SAM" id="SignalP"/>
    </source>
</evidence>
<dbReference type="PROSITE" id="PS51257">
    <property type="entry name" value="PROKAR_LIPOPROTEIN"/>
    <property type="match status" value="1"/>
</dbReference>
<name>A0A9D5SCG8_XYLRU</name>
<evidence type="ECO:0008006" key="4">
    <source>
        <dbReference type="Google" id="ProtNLM"/>
    </source>
</evidence>
<dbReference type="EMBL" id="SUYC01000017">
    <property type="protein sequence ID" value="MBE6271775.1"/>
    <property type="molecule type" value="Genomic_DNA"/>
</dbReference>